<comment type="subcellular location">
    <subcellularLocation>
        <location evidence="7">Cytoplasm</location>
    </subcellularLocation>
</comment>
<dbReference type="PROSITE" id="PS50151">
    <property type="entry name" value="UVR"/>
    <property type="match status" value="1"/>
</dbReference>
<feature type="domain" description="UVR" evidence="8">
    <location>
        <begin position="181"/>
        <end position="216"/>
    </location>
</feature>
<keyword evidence="4 7" id="KW-0267">Excision nuclease</keyword>
<dbReference type="GO" id="GO:0009381">
    <property type="term" value="F:excinuclease ABC activity"/>
    <property type="evidence" value="ECO:0007669"/>
    <property type="project" value="UniProtKB-UniRule"/>
</dbReference>
<dbReference type="GO" id="GO:0003677">
    <property type="term" value="F:DNA binding"/>
    <property type="evidence" value="ECO:0007669"/>
    <property type="project" value="UniProtKB-UniRule"/>
</dbReference>
<dbReference type="GO" id="GO:0005737">
    <property type="term" value="C:cytoplasm"/>
    <property type="evidence" value="ECO:0007669"/>
    <property type="project" value="UniProtKB-SubCell"/>
</dbReference>
<dbReference type="NCBIfam" id="NF001824">
    <property type="entry name" value="PRK00558.1-5"/>
    <property type="match status" value="1"/>
</dbReference>
<dbReference type="InterPro" id="IPR047296">
    <property type="entry name" value="GIY-YIG_UvrC_Cho"/>
</dbReference>
<evidence type="ECO:0000256" key="6">
    <source>
        <dbReference type="ARBA" id="ARBA00023236"/>
    </source>
</evidence>
<dbReference type="Pfam" id="PF08459">
    <property type="entry name" value="UvrC_RNaseH_dom"/>
    <property type="match status" value="1"/>
</dbReference>
<dbReference type="Pfam" id="PF22920">
    <property type="entry name" value="UvrC_RNaseH"/>
    <property type="match status" value="1"/>
</dbReference>
<evidence type="ECO:0000256" key="1">
    <source>
        <dbReference type="ARBA" id="ARBA00022490"/>
    </source>
</evidence>
<dbReference type="FunFam" id="3.40.1440.10:FF:000001">
    <property type="entry name" value="UvrABC system protein C"/>
    <property type="match status" value="1"/>
</dbReference>
<dbReference type="Pfam" id="PF02151">
    <property type="entry name" value="UVR"/>
    <property type="match status" value="1"/>
</dbReference>
<dbReference type="InterPro" id="IPR004791">
    <property type="entry name" value="UvrC"/>
</dbReference>
<sequence length="597" mass="66220">MKDDAGKVIYVGKAAALRNRVRSYFQSPRGMDPKTRELVAHIRDFETIRTDTATEALILENELIKKHLPKYNVMLKDSKTYPYLKITEEEWPRIILTRRILDDGGRYFGPYTSAGSAYKTLNLLNRLFPYRKCEKKITGHDEVCLYYHMHQCTAPCIAAVDRPTYMEAVDRAALFLDGRGDEILAPLRDEMDQAADAWNFERAAELRDRIGAVEHVLERQKVVSPNGTNADILAVAQGAGGDAGVQAAFLRNGKVLGSEFFPMRALVEDSPEQIIAGFVSQFYGDAAMVPPLLLLQHPLPADEEIVIAEWLRERRGGKVEVQVPKRGEKRDLVAMVAKSAVQNLEQSRLKFLTDEQRRAAAMSELADALDLPRLPRRIECYDISNTQGTNPVASMVVFEEGRPAKKEYRRFGIKTVQGSNDFAMMAEVIKRRFKRATPAATADGDGDGGKPDAKWATLPDLVIVDGGKGQLGAALAALEEVGMADQPIAGLAKENEELFLPLRSLPVMLPRDAQSLYLVQQIRDEAHRFAVTFHRQRRSKAALRSTLDDVPGVGPKKKQALIRAFGSVKGIREASETELTAVDGITPALAAQIKATL</sequence>
<dbReference type="Pfam" id="PF14520">
    <property type="entry name" value="HHH_5"/>
    <property type="match status" value="1"/>
</dbReference>
<dbReference type="GO" id="GO:0009432">
    <property type="term" value="P:SOS response"/>
    <property type="evidence" value="ECO:0007669"/>
    <property type="project" value="UniProtKB-UniRule"/>
</dbReference>
<evidence type="ECO:0000259" key="8">
    <source>
        <dbReference type="PROSITE" id="PS50151"/>
    </source>
</evidence>
<proteinExistence type="inferred from homology"/>
<dbReference type="PANTHER" id="PTHR30562:SF1">
    <property type="entry name" value="UVRABC SYSTEM PROTEIN C"/>
    <property type="match status" value="1"/>
</dbReference>
<dbReference type="PROSITE" id="PS50165">
    <property type="entry name" value="UVRC"/>
    <property type="match status" value="1"/>
</dbReference>
<dbReference type="InterPro" id="IPR001943">
    <property type="entry name" value="UVR_dom"/>
</dbReference>
<evidence type="ECO:0000256" key="3">
    <source>
        <dbReference type="ARBA" id="ARBA00022769"/>
    </source>
</evidence>
<dbReference type="Gene3D" id="3.30.420.340">
    <property type="entry name" value="UvrC, RNAse H endonuclease domain"/>
    <property type="match status" value="1"/>
</dbReference>
<dbReference type="SMART" id="SM00465">
    <property type="entry name" value="GIYc"/>
    <property type="match status" value="1"/>
</dbReference>
<dbReference type="GO" id="GO:0006289">
    <property type="term" value="P:nucleotide-excision repair"/>
    <property type="evidence" value="ECO:0007669"/>
    <property type="project" value="UniProtKB-UniRule"/>
</dbReference>
<dbReference type="PANTHER" id="PTHR30562">
    <property type="entry name" value="UVRC/OXIDOREDUCTASE"/>
    <property type="match status" value="1"/>
</dbReference>
<keyword evidence="2 7" id="KW-0227">DNA damage</keyword>
<feature type="domain" description="GIY-YIG" evidence="9">
    <location>
        <begin position="1"/>
        <end position="73"/>
    </location>
</feature>
<dbReference type="CDD" id="cd10434">
    <property type="entry name" value="GIY-YIG_UvrC_Cho"/>
    <property type="match status" value="1"/>
</dbReference>
<feature type="domain" description="UvrC family homology region profile" evidence="10">
    <location>
        <begin position="241"/>
        <end position="474"/>
    </location>
</feature>
<name>A0A6J4UXM3_9BACT</name>
<dbReference type="InterPro" id="IPR050066">
    <property type="entry name" value="UvrABC_protein_C"/>
</dbReference>
<dbReference type="InterPro" id="IPR038476">
    <property type="entry name" value="UvrC_RNase_H_dom_sf"/>
</dbReference>
<protein>
    <recommendedName>
        <fullName evidence="7">UvrABC system protein C</fullName>
        <shortName evidence="7">Protein UvrC</shortName>
    </recommendedName>
    <alternativeName>
        <fullName evidence="7">Excinuclease ABC subunit C</fullName>
    </alternativeName>
</protein>
<accession>A0A6J4UXM3</accession>
<comment type="similarity">
    <text evidence="7">Belongs to the UvrC family.</text>
</comment>
<dbReference type="HAMAP" id="MF_00203">
    <property type="entry name" value="UvrC"/>
    <property type="match status" value="1"/>
</dbReference>
<gene>
    <name evidence="7" type="primary">uvrC</name>
    <name evidence="11" type="ORF">AVDCRST_MAG73-3693</name>
</gene>
<evidence type="ECO:0000256" key="4">
    <source>
        <dbReference type="ARBA" id="ARBA00022881"/>
    </source>
</evidence>
<comment type="function">
    <text evidence="7">The UvrABC repair system catalyzes the recognition and processing of DNA lesions. UvrC both incises the 5' and 3' sides of the lesion. The N-terminal half is responsible for the 3' incision and the C-terminal half is responsible for the 5' incision.</text>
</comment>
<dbReference type="InterPro" id="IPR035901">
    <property type="entry name" value="GIY-YIG_endonuc_sf"/>
</dbReference>
<dbReference type="InterPro" id="IPR003583">
    <property type="entry name" value="Hlx-hairpin-Hlx_DNA-bd_motif"/>
</dbReference>
<evidence type="ECO:0000259" key="10">
    <source>
        <dbReference type="PROSITE" id="PS50165"/>
    </source>
</evidence>
<dbReference type="SUPFAM" id="SSF46600">
    <property type="entry name" value="C-terminal UvrC-binding domain of UvrB"/>
    <property type="match status" value="1"/>
</dbReference>
<dbReference type="Gene3D" id="1.10.150.20">
    <property type="entry name" value="5' to 3' exonuclease, C-terminal subdomain"/>
    <property type="match status" value="1"/>
</dbReference>
<dbReference type="InterPro" id="IPR036876">
    <property type="entry name" value="UVR_dom_sf"/>
</dbReference>
<evidence type="ECO:0000256" key="7">
    <source>
        <dbReference type="HAMAP-Rule" id="MF_00203"/>
    </source>
</evidence>
<dbReference type="SUPFAM" id="SSF47781">
    <property type="entry name" value="RuvA domain 2-like"/>
    <property type="match status" value="1"/>
</dbReference>
<dbReference type="PROSITE" id="PS50164">
    <property type="entry name" value="GIY_YIG"/>
    <property type="match status" value="1"/>
</dbReference>
<organism evidence="11">
    <name type="scientific">uncultured Thermomicrobiales bacterium</name>
    <dbReference type="NCBI Taxonomy" id="1645740"/>
    <lineage>
        <taxon>Bacteria</taxon>
        <taxon>Pseudomonadati</taxon>
        <taxon>Thermomicrobiota</taxon>
        <taxon>Thermomicrobia</taxon>
        <taxon>Thermomicrobiales</taxon>
        <taxon>environmental samples</taxon>
    </lineage>
</organism>
<dbReference type="EMBL" id="CADCWE010000243">
    <property type="protein sequence ID" value="CAA9560958.1"/>
    <property type="molecule type" value="Genomic_DNA"/>
</dbReference>
<evidence type="ECO:0000259" key="9">
    <source>
        <dbReference type="PROSITE" id="PS50164"/>
    </source>
</evidence>
<keyword evidence="1 7" id="KW-0963">Cytoplasm</keyword>
<dbReference type="InterPro" id="IPR000305">
    <property type="entry name" value="GIY-YIG_endonuc"/>
</dbReference>
<dbReference type="InterPro" id="IPR001162">
    <property type="entry name" value="UvrC_RNase_H_dom"/>
</dbReference>
<keyword evidence="3 7" id="KW-0228">DNA excision</keyword>
<evidence type="ECO:0000256" key="5">
    <source>
        <dbReference type="ARBA" id="ARBA00023204"/>
    </source>
</evidence>
<evidence type="ECO:0000256" key="2">
    <source>
        <dbReference type="ARBA" id="ARBA00022763"/>
    </source>
</evidence>
<dbReference type="SMART" id="SM00278">
    <property type="entry name" value="HhH1"/>
    <property type="match status" value="2"/>
</dbReference>
<keyword evidence="6 7" id="KW-0742">SOS response</keyword>
<dbReference type="Gene3D" id="3.40.1440.10">
    <property type="entry name" value="GIY-YIG endonuclease"/>
    <property type="match status" value="1"/>
</dbReference>
<comment type="subunit">
    <text evidence="7">Interacts with UvrB in an incision complex.</text>
</comment>
<dbReference type="GO" id="GO:0009380">
    <property type="term" value="C:excinuclease repair complex"/>
    <property type="evidence" value="ECO:0007669"/>
    <property type="project" value="InterPro"/>
</dbReference>
<evidence type="ECO:0000313" key="11">
    <source>
        <dbReference type="EMBL" id="CAA9560958.1"/>
    </source>
</evidence>
<dbReference type="NCBIfam" id="TIGR00194">
    <property type="entry name" value="uvrC"/>
    <property type="match status" value="1"/>
</dbReference>
<keyword evidence="5 7" id="KW-0234">DNA repair</keyword>
<dbReference type="InterPro" id="IPR010994">
    <property type="entry name" value="RuvA_2-like"/>
</dbReference>
<reference evidence="11" key="1">
    <citation type="submission" date="2020-02" db="EMBL/GenBank/DDBJ databases">
        <authorList>
            <person name="Meier V. D."/>
        </authorList>
    </citation>
    <scope>NUCLEOTIDE SEQUENCE</scope>
    <source>
        <strain evidence="11">AVDCRST_MAG73</strain>
    </source>
</reference>
<dbReference type="SUPFAM" id="SSF82771">
    <property type="entry name" value="GIY-YIG endonuclease"/>
    <property type="match status" value="1"/>
</dbReference>
<dbReference type="AlphaFoldDB" id="A0A6J4UXM3"/>
<dbReference type="Gene3D" id="4.10.860.10">
    <property type="entry name" value="UVR domain"/>
    <property type="match status" value="1"/>
</dbReference>